<accession>A0A9P7YWR9</accession>
<name>A0A9P7YWR9_9HELO</name>
<evidence type="ECO:0000313" key="2">
    <source>
        <dbReference type="Proteomes" id="UP000887226"/>
    </source>
</evidence>
<sequence length="77" mass="8599">MDEYHWSVTCTDSRSELNLLSVRLICQAGAIGSFNSKQMRLVYGRKPIVTATQSNGLYLVTHIYTAAKEMAFPSTIL</sequence>
<evidence type="ECO:0000313" key="1">
    <source>
        <dbReference type="EMBL" id="KAG9241091.1"/>
    </source>
</evidence>
<proteinExistence type="predicted"/>
<dbReference type="Proteomes" id="UP000887226">
    <property type="component" value="Unassembled WGS sequence"/>
</dbReference>
<organism evidence="1 2">
    <name type="scientific">Calycina marina</name>
    <dbReference type="NCBI Taxonomy" id="1763456"/>
    <lineage>
        <taxon>Eukaryota</taxon>
        <taxon>Fungi</taxon>
        <taxon>Dikarya</taxon>
        <taxon>Ascomycota</taxon>
        <taxon>Pezizomycotina</taxon>
        <taxon>Leotiomycetes</taxon>
        <taxon>Helotiales</taxon>
        <taxon>Pezizellaceae</taxon>
        <taxon>Calycina</taxon>
    </lineage>
</organism>
<reference evidence="1" key="1">
    <citation type="journal article" date="2021" name="IMA Fungus">
        <title>Genomic characterization of three marine fungi, including Emericellopsis atlantica sp. nov. with signatures of a generalist lifestyle and marine biomass degradation.</title>
        <authorList>
            <person name="Hagestad O.C."/>
            <person name="Hou L."/>
            <person name="Andersen J.H."/>
            <person name="Hansen E.H."/>
            <person name="Altermark B."/>
            <person name="Li C."/>
            <person name="Kuhnert E."/>
            <person name="Cox R.J."/>
            <person name="Crous P.W."/>
            <person name="Spatafora J.W."/>
            <person name="Lail K."/>
            <person name="Amirebrahimi M."/>
            <person name="Lipzen A."/>
            <person name="Pangilinan J."/>
            <person name="Andreopoulos W."/>
            <person name="Hayes R.D."/>
            <person name="Ng V."/>
            <person name="Grigoriev I.V."/>
            <person name="Jackson S.A."/>
            <person name="Sutton T.D.S."/>
            <person name="Dobson A.D.W."/>
            <person name="Rama T."/>
        </authorList>
    </citation>
    <scope>NUCLEOTIDE SEQUENCE</scope>
    <source>
        <strain evidence="1">TRa3180A</strain>
    </source>
</reference>
<gene>
    <name evidence="1" type="ORF">BJ878DRAFT_249780</name>
</gene>
<comment type="caution">
    <text evidence="1">The sequence shown here is derived from an EMBL/GenBank/DDBJ whole genome shotgun (WGS) entry which is preliminary data.</text>
</comment>
<dbReference type="EMBL" id="MU254274">
    <property type="protein sequence ID" value="KAG9241091.1"/>
    <property type="molecule type" value="Genomic_DNA"/>
</dbReference>
<dbReference type="AlphaFoldDB" id="A0A9P7YWR9"/>
<protein>
    <submittedName>
        <fullName evidence="1">Uncharacterized protein</fullName>
    </submittedName>
</protein>
<keyword evidence="2" id="KW-1185">Reference proteome</keyword>